<gene>
    <name evidence="2" type="ORF">NLJ89_g292</name>
</gene>
<organism evidence="2 3">
    <name type="scientific">Agrocybe chaxingu</name>
    <dbReference type="NCBI Taxonomy" id="84603"/>
    <lineage>
        <taxon>Eukaryota</taxon>
        <taxon>Fungi</taxon>
        <taxon>Dikarya</taxon>
        <taxon>Basidiomycota</taxon>
        <taxon>Agaricomycotina</taxon>
        <taxon>Agaricomycetes</taxon>
        <taxon>Agaricomycetidae</taxon>
        <taxon>Agaricales</taxon>
        <taxon>Agaricineae</taxon>
        <taxon>Strophariaceae</taxon>
        <taxon>Agrocybe</taxon>
    </lineage>
</organism>
<proteinExistence type="predicted"/>
<name>A0A9W8N237_9AGAR</name>
<dbReference type="EMBL" id="JANKHO010000011">
    <property type="protein sequence ID" value="KAJ3517735.1"/>
    <property type="molecule type" value="Genomic_DNA"/>
</dbReference>
<feature type="region of interest" description="Disordered" evidence="1">
    <location>
        <begin position="141"/>
        <end position="166"/>
    </location>
</feature>
<keyword evidence="3" id="KW-1185">Reference proteome</keyword>
<evidence type="ECO:0000313" key="3">
    <source>
        <dbReference type="Proteomes" id="UP001148786"/>
    </source>
</evidence>
<accession>A0A9W8N237</accession>
<comment type="caution">
    <text evidence="2">The sequence shown here is derived from an EMBL/GenBank/DDBJ whole genome shotgun (WGS) entry which is preliminary data.</text>
</comment>
<evidence type="ECO:0000313" key="2">
    <source>
        <dbReference type="EMBL" id="KAJ3517735.1"/>
    </source>
</evidence>
<dbReference type="AlphaFoldDB" id="A0A9W8N237"/>
<sequence>MLSALTTSFRALALHIRIAIGMHDYPPPSANALTDFPPTDGTTISVSFWCQLLTEHCLVEPNSRKYEVVEVKRCKRISGTQHEYLLATIQHPNHNTPRRLRIERFRESVDDAGIPVLLESQRSALAAIPEDTAPGLWSALSRERNDPQSPSAPRKANTGVSQSSAKISKIAEAHDTVRFWELHQHPLEPVTTERILETLDLSRNPLPMYQLAILANAVHDQQSLYNLFKSQCYWYTNMIARVIARRSSINSDQESGNPATDTDHCFDPRDGKFWRIPVHTVRPKIVDAIEKEFNARCAAFDQKCQVRHFIVSPTSKR</sequence>
<reference evidence="2" key="1">
    <citation type="submission" date="2022-07" db="EMBL/GenBank/DDBJ databases">
        <title>Genome Sequence of Agrocybe chaxingu.</title>
        <authorList>
            <person name="Buettner E."/>
        </authorList>
    </citation>
    <scope>NUCLEOTIDE SEQUENCE</scope>
    <source>
        <strain evidence="2">MP-N11</strain>
    </source>
</reference>
<dbReference type="OrthoDB" id="3050759at2759"/>
<protein>
    <submittedName>
        <fullName evidence="2">Uncharacterized protein</fullName>
    </submittedName>
</protein>
<evidence type="ECO:0000256" key="1">
    <source>
        <dbReference type="SAM" id="MobiDB-lite"/>
    </source>
</evidence>
<dbReference type="Proteomes" id="UP001148786">
    <property type="component" value="Unassembled WGS sequence"/>
</dbReference>